<dbReference type="FunFam" id="3.30.160.60:FF:000688">
    <property type="entry name" value="zinc finger protein 197 isoform X1"/>
    <property type="match status" value="1"/>
</dbReference>
<name>F6ZJ76_CIOIN</name>
<keyword evidence="3" id="KW-0677">Repeat</keyword>
<evidence type="ECO:0000256" key="4">
    <source>
        <dbReference type="ARBA" id="ARBA00022771"/>
    </source>
</evidence>
<feature type="domain" description="C2H2-type" evidence="10">
    <location>
        <begin position="300"/>
        <end position="327"/>
    </location>
</feature>
<organism evidence="11 12">
    <name type="scientific">Ciona intestinalis</name>
    <name type="common">Transparent sea squirt</name>
    <name type="synonym">Ascidia intestinalis</name>
    <dbReference type="NCBI Taxonomy" id="7719"/>
    <lineage>
        <taxon>Eukaryota</taxon>
        <taxon>Metazoa</taxon>
        <taxon>Chordata</taxon>
        <taxon>Tunicata</taxon>
        <taxon>Ascidiacea</taxon>
        <taxon>Phlebobranchia</taxon>
        <taxon>Cionidae</taxon>
        <taxon>Ciona</taxon>
    </lineage>
</organism>
<dbReference type="Pfam" id="PF00096">
    <property type="entry name" value="zf-C2H2"/>
    <property type="match status" value="4"/>
</dbReference>
<protein>
    <submittedName>
        <fullName evidence="11">Zinc finger protein</fullName>
    </submittedName>
</protein>
<dbReference type="InParanoid" id="F6ZJ76"/>
<feature type="domain" description="C2H2-type" evidence="10">
    <location>
        <begin position="357"/>
        <end position="385"/>
    </location>
</feature>
<keyword evidence="5" id="KW-0862">Zinc</keyword>
<dbReference type="GO" id="GO:0000978">
    <property type="term" value="F:RNA polymerase II cis-regulatory region sequence-specific DNA binding"/>
    <property type="evidence" value="ECO:0000318"/>
    <property type="project" value="GO_Central"/>
</dbReference>
<dbReference type="SUPFAM" id="SSF57667">
    <property type="entry name" value="beta-beta-alpha zinc fingers"/>
    <property type="match status" value="4"/>
</dbReference>
<gene>
    <name evidence="11" type="primary">zf(c2h2)-11</name>
</gene>
<feature type="domain" description="C2H2-type" evidence="10">
    <location>
        <begin position="272"/>
        <end position="299"/>
    </location>
</feature>
<dbReference type="Pfam" id="PF00651">
    <property type="entry name" value="BTB"/>
    <property type="match status" value="1"/>
</dbReference>
<feature type="domain" description="C2H2-type" evidence="10">
    <location>
        <begin position="328"/>
        <end position="355"/>
    </location>
</feature>
<comment type="subcellular location">
    <subcellularLocation>
        <location evidence="1">Nucleus</location>
    </subcellularLocation>
</comment>
<feature type="domain" description="C2H2-type" evidence="10">
    <location>
        <begin position="386"/>
        <end position="413"/>
    </location>
</feature>
<evidence type="ECO:0000313" key="12">
    <source>
        <dbReference type="Proteomes" id="UP000008144"/>
    </source>
</evidence>
<dbReference type="InterPro" id="IPR000210">
    <property type="entry name" value="BTB/POZ_dom"/>
</dbReference>
<dbReference type="Proteomes" id="UP000008144">
    <property type="component" value="Unassembled WGS sequence"/>
</dbReference>
<evidence type="ECO:0000256" key="3">
    <source>
        <dbReference type="ARBA" id="ARBA00022737"/>
    </source>
</evidence>
<proteinExistence type="predicted"/>
<evidence type="ECO:0000313" key="11">
    <source>
        <dbReference type="Ensembl" id="ENSCINP00000015848.3"/>
    </source>
</evidence>
<evidence type="ECO:0000259" key="10">
    <source>
        <dbReference type="PROSITE" id="PS50157"/>
    </source>
</evidence>
<feature type="domain" description="BTB" evidence="9">
    <location>
        <begin position="24"/>
        <end position="95"/>
    </location>
</feature>
<feature type="region of interest" description="Disordered" evidence="8">
    <location>
        <begin position="136"/>
        <end position="158"/>
    </location>
</feature>
<dbReference type="PANTHER" id="PTHR24408:SF58">
    <property type="entry name" value="TRANSCRIPTION FACTOR (TFIIIA), PUTATIVE (AFU_ORTHOLOGUE AFUA_1G05150)-RELATED"/>
    <property type="match status" value="1"/>
</dbReference>
<evidence type="ECO:0000256" key="5">
    <source>
        <dbReference type="ARBA" id="ARBA00022833"/>
    </source>
</evidence>
<dbReference type="FunFam" id="3.30.160.60:FF:000478">
    <property type="entry name" value="Zinc finger protein 133"/>
    <property type="match status" value="1"/>
</dbReference>
<dbReference type="Ensembl" id="ENSCINT00000015848.3">
    <property type="protein sequence ID" value="ENSCINP00000015848.3"/>
    <property type="gene ID" value="ENSCING00000007722.3"/>
</dbReference>
<evidence type="ECO:0000256" key="8">
    <source>
        <dbReference type="SAM" id="MobiDB-lite"/>
    </source>
</evidence>
<dbReference type="InterPro" id="IPR011333">
    <property type="entry name" value="SKP1/BTB/POZ_sf"/>
</dbReference>
<evidence type="ECO:0000256" key="7">
    <source>
        <dbReference type="PROSITE-ProRule" id="PRU00042"/>
    </source>
</evidence>
<feature type="domain" description="C2H2-type" evidence="10">
    <location>
        <begin position="243"/>
        <end position="271"/>
    </location>
</feature>
<dbReference type="Gene3D" id="3.30.160.60">
    <property type="entry name" value="Classic Zinc Finger"/>
    <property type="match status" value="6"/>
</dbReference>
<dbReference type="GO" id="GO:0006357">
    <property type="term" value="P:regulation of transcription by RNA polymerase II"/>
    <property type="evidence" value="ECO:0000318"/>
    <property type="project" value="GO_Central"/>
</dbReference>
<dbReference type="Gene3D" id="3.30.710.10">
    <property type="entry name" value="Potassium Channel Kv1.1, Chain A"/>
    <property type="match status" value="1"/>
</dbReference>
<dbReference type="InterPro" id="IPR036236">
    <property type="entry name" value="Znf_C2H2_sf"/>
</dbReference>
<evidence type="ECO:0000256" key="6">
    <source>
        <dbReference type="ARBA" id="ARBA00023242"/>
    </source>
</evidence>
<dbReference type="GO" id="GO:0005634">
    <property type="term" value="C:nucleus"/>
    <property type="evidence" value="ECO:0007669"/>
    <property type="project" value="UniProtKB-SubCell"/>
</dbReference>
<reference evidence="12" key="1">
    <citation type="journal article" date="2002" name="Science">
        <title>The draft genome of Ciona intestinalis: insights into chordate and vertebrate origins.</title>
        <authorList>
            <person name="Dehal P."/>
            <person name="Satou Y."/>
            <person name="Campbell R.K."/>
            <person name="Chapman J."/>
            <person name="Degnan B."/>
            <person name="De Tomaso A."/>
            <person name="Davidson B."/>
            <person name="Di Gregorio A."/>
            <person name="Gelpke M."/>
            <person name="Goodstein D.M."/>
            <person name="Harafuji N."/>
            <person name="Hastings K.E."/>
            <person name="Ho I."/>
            <person name="Hotta K."/>
            <person name="Huang W."/>
            <person name="Kawashima T."/>
            <person name="Lemaire P."/>
            <person name="Martinez D."/>
            <person name="Meinertzhagen I.A."/>
            <person name="Necula S."/>
            <person name="Nonaka M."/>
            <person name="Putnam N."/>
            <person name="Rash S."/>
            <person name="Saiga H."/>
            <person name="Satake M."/>
            <person name="Terry A."/>
            <person name="Yamada L."/>
            <person name="Wang H.G."/>
            <person name="Awazu S."/>
            <person name="Azumi K."/>
            <person name="Boore J."/>
            <person name="Branno M."/>
            <person name="Chin-Bow S."/>
            <person name="DeSantis R."/>
            <person name="Doyle S."/>
            <person name="Francino P."/>
            <person name="Keys D.N."/>
            <person name="Haga S."/>
            <person name="Hayashi H."/>
            <person name="Hino K."/>
            <person name="Imai K.S."/>
            <person name="Inaba K."/>
            <person name="Kano S."/>
            <person name="Kobayashi K."/>
            <person name="Kobayashi M."/>
            <person name="Lee B.I."/>
            <person name="Makabe K.W."/>
            <person name="Manohar C."/>
            <person name="Matassi G."/>
            <person name="Medina M."/>
            <person name="Mochizuki Y."/>
            <person name="Mount S."/>
            <person name="Morishita T."/>
            <person name="Miura S."/>
            <person name="Nakayama A."/>
            <person name="Nishizaka S."/>
            <person name="Nomoto H."/>
            <person name="Ohta F."/>
            <person name="Oishi K."/>
            <person name="Rigoutsos I."/>
            <person name="Sano M."/>
            <person name="Sasaki A."/>
            <person name="Sasakura Y."/>
            <person name="Shoguchi E."/>
            <person name="Shin-i T."/>
            <person name="Spagnuolo A."/>
            <person name="Stainier D."/>
            <person name="Suzuki M.M."/>
            <person name="Tassy O."/>
            <person name="Takatori N."/>
            <person name="Tokuoka M."/>
            <person name="Yagi K."/>
            <person name="Yoshizaki F."/>
            <person name="Wada S."/>
            <person name="Zhang C."/>
            <person name="Hyatt P.D."/>
            <person name="Larimer F."/>
            <person name="Detter C."/>
            <person name="Doggett N."/>
            <person name="Glavina T."/>
            <person name="Hawkins T."/>
            <person name="Richardson P."/>
            <person name="Lucas S."/>
            <person name="Kohara Y."/>
            <person name="Levine M."/>
            <person name="Satoh N."/>
            <person name="Rokhsar D.S."/>
        </authorList>
    </citation>
    <scope>NUCLEOTIDE SEQUENCE [LARGE SCALE GENOMIC DNA]</scope>
</reference>
<dbReference type="PANTHER" id="PTHR24408">
    <property type="entry name" value="ZINC FINGER PROTEIN"/>
    <property type="match status" value="1"/>
</dbReference>
<dbReference type="InterPro" id="IPR013087">
    <property type="entry name" value="Znf_C2H2_type"/>
</dbReference>
<dbReference type="PROSITE" id="PS00028">
    <property type="entry name" value="ZINC_FINGER_C2H2_1"/>
    <property type="match status" value="7"/>
</dbReference>
<keyword evidence="2" id="KW-0479">Metal-binding</keyword>
<accession>F6ZJ76</accession>
<keyword evidence="6" id="KW-0539">Nucleus</keyword>
<dbReference type="SMART" id="SM00355">
    <property type="entry name" value="ZnF_C2H2"/>
    <property type="match status" value="8"/>
</dbReference>
<evidence type="ECO:0000256" key="2">
    <source>
        <dbReference type="ARBA" id="ARBA00022723"/>
    </source>
</evidence>
<reference evidence="11" key="2">
    <citation type="submission" date="2025-08" db="UniProtKB">
        <authorList>
            <consortium name="Ensembl"/>
        </authorList>
    </citation>
    <scope>IDENTIFICATION</scope>
</reference>
<keyword evidence="12" id="KW-1185">Reference proteome</keyword>
<evidence type="ECO:0000256" key="1">
    <source>
        <dbReference type="ARBA" id="ARBA00004123"/>
    </source>
</evidence>
<dbReference type="HOGENOM" id="CLU_541386_0_0_1"/>
<dbReference type="GeneTree" id="ENSGT01150000286939"/>
<dbReference type="GO" id="GO:0003700">
    <property type="term" value="F:DNA-binding transcription factor activity"/>
    <property type="evidence" value="ECO:0000318"/>
    <property type="project" value="GO_Central"/>
</dbReference>
<evidence type="ECO:0000259" key="9">
    <source>
        <dbReference type="PROSITE" id="PS50097"/>
    </source>
</evidence>
<dbReference type="GO" id="GO:0008270">
    <property type="term" value="F:zinc ion binding"/>
    <property type="evidence" value="ECO:0007669"/>
    <property type="project" value="UniProtKB-KW"/>
</dbReference>
<reference evidence="11" key="3">
    <citation type="submission" date="2025-09" db="UniProtKB">
        <authorList>
            <consortium name="Ensembl"/>
        </authorList>
    </citation>
    <scope>IDENTIFICATION</scope>
</reference>
<dbReference type="OMA" id="HESKHIG"/>
<keyword evidence="4 7" id="KW-0863">Zinc-finger</keyword>
<dbReference type="AlphaFoldDB" id="F6ZJ76"/>
<sequence length="504" mass="56843">MAQTLIAKRILSYINEMRMNKRFCDVEFITRCGKVFAAHSCVLTCVSPCFETWILNGNYDKETRVTKVLLPESVHASTFSVLLDLIYTCNVKVRKLNNCNQNSLDELTLNVNVELEETASELSLSFDENVLKNINMSSDKTSHESKNTESRQRKSIRLSDPSDDLLLESVEPDEVSLEFDVGSLHNEVTASASNEVQKLHNDGKQNVTAGKKVSCDICSRLFTNINGLERHKKRVHHGKTSPIQCSECKKLFKSKTKLSKHQLTPCLGKQKSQCYICKKTFASKYIMGLHLKIHTGDELFKCHVCNKKFPYKSSLTNHLILHNHQNYFLCSVCGKSFSQKVRAKEHESKHIGVKSSLSCSECNSKFTQKSALARHVSSVHNQHRPYVCETCGRCFARKNKLLEHTRTHTGEKPYVCSLCGSSYKANRSLKIHKQRRHGIKDLVVDQELSPKTATVTILSSPPGVVRSELTSIATLDLMSPQTLDVNKPCQTLKDNPHSLQGELN</sequence>
<dbReference type="PROSITE" id="PS50097">
    <property type="entry name" value="BTB"/>
    <property type="match status" value="1"/>
</dbReference>
<dbReference type="PROSITE" id="PS50157">
    <property type="entry name" value="ZINC_FINGER_C2H2_2"/>
    <property type="match status" value="8"/>
</dbReference>
<feature type="domain" description="C2H2-type" evidence="10">
    <location>
        <begin position="213"/>
        <end position="241"/>
    </location>
</feature>
<feature type="domain" description="C2H2-type" evidence="10">
    <location>
        <begin position="414"/>
        <end position="437"/>
    </location>
</feature>
<dbReference type="Pfam" id="PF13912">
    <property type="entry name" value="zf-C2H2_6"/>
    <property type="match status" value="1"/>
</dbReference>
<dbReference type="SUPFAM" id="SSF54695">
    <property type="entry name" value="POZ domain"/>
    <property type="match status" value="1"/>
</dbReference>
<feature type="compositionally biased region" description="Basic and acidic residues" evidence="8">
    <location>
        <begin position="140"/>
        <end position="152"/>
    </location>
</feature>
<dbReference type="STRING" id="7719.ENSCINP00000015848"/>